<feature type="domain" description="UBC core" evidence="8">
    <location>
        <begin position="2"/>
        <end position="163"/>
    </location>
</feature>
<dbReference type="PROSITE" id="PS00183">
    <property type="entry name" value="UBC_1"/>
    <property type="match status" value="1"/>
</dbReference>
<evidence type="ECO:0000259" key="8">
    <source>
        <dbReference type="PROSITE" id="PS50127"/>
    </source>
</evidence>
<evidence type="ECO:0000256" key="4">
    <source>
        <dbReference type="ARBA" id="ARBA00022840"/>
    </source>
</evidence>
<comment type="similarity">
    <text evidence="6">Belongs to the ubiquitin-conjugating enzyme family.</text>
</comment>
<evidence type="ECO:0000313" key="10">
    <source>
        <dbReference type="Proteomes" id="UP000307173"/>
    </source>
</evidence>
<evidence type="ECO:0000313" key="9">
    <source>
        <dbReference type="EMBL" id="TID14993.1"/>
    </source>
</evidence>
<dbReference type="OrthoDB" id="19692at2759"/>
<dbReference type="Gene3D" id="3.10.110.10">
    <property type="entry name" value="Ubiquitin Conjugating Enzyme"/>
    <property type="match status" value="1"/>
</dbReference>
<evidence type="ECO:0000256" key="7">
    <source>
        <dbReference type="SAM" id="MobiDB-lite"/>
    </source>
</evidence>
<dbReference type="AlphaFoldDB" id="A0A4T0WVX0"/>
<evidence type="ECO:0000256" key="2">
    <source>
        <dbReference type="ARBA" id="ARBA00022741"/>
    </source>
</evidence>
<keyword evidence="2 6" id="KW-0547">Nucleotide-binding</keyword>
<dbReference type="Proteomes" id="UP000307173">
    <property type="component" value="Unassembled WGS sequence"/>
</dbReference>
<dbReference type="PANTHER" id="PTHR24067">
    <property type="entry name" value="UBIQUITIN-CONJUGATING ENZYME E2"/>
    <property type="match status" value="1"/>
</dbReference>
<dbReference type="Pfam" id="PF00179">
    <property type="entry name" value="UQ_con"/>
    <property type="match status" value="1"/>
</dbReference>
<evidence type="ECO:0000256" key="5">
    <source>
        <dbReference type="PROSITE-ProRule" id="PRU10133"/>
    </source>
</evidence>
<dbReference type="GO" id="GO:0016740">
    <property type="term" value="F:transferase activity"/>
    <property type="evidence" value="ECO:0007669"/>
    <property type="project" value="UniProtKB-KW"/>
</dbReference>
<dbReference type="InterPro" id="IPR000608">
    <property type="entry name" value="UBC"/>
</dbReference>
<evidence type="ECO:0000256" key="6">
    <source>
        <dbReference type="RuleBase" id="RU362109"/>
    </source>
</evidence>
<comment type="caution">
    <text evidence="9">The sequence shown here is derived from an EMBL/GenBank/DDBJ whole genome shotgun (WGS) entry which is preliminary data.</text>
</comment>
<keyword evidence="1" id="KW-0808">Transferase</keyword>
<keyword evidence="3 6" id="KW-0833">Ubl conjugation pathway</keyword>
<evidence type="ECO:0000256" key="3">
    <source>
        <dbReference type="ARBA" id="ARBA00022786"/>
    </source>
</evidence>
<keyword evidence="4 6" id="KW-0067">ATP-binding</keyword>
<name>A0A4T0WVX0_9ASCO</name>
<dbReference type="PROSITE" id="PS50127">
    <property type="entry name" value="UBC_2"/>
    <property type="match status" value="1"/>
</dbReference>
<feature type="compositionally biased region" description="Basic and acidic residues" evidence="7">
    <location>
        <begin position="221"/>
        <end position="231"/>
    </location>
</feature>
<dbReference type="SUPFAM" id="SSF54495">
    <property type="entry name" value="UBC-like"/>
    <property type="match status" value="1"/>
</dbReference>
<feature type="compositionally biased region" description="Acidic residues" evidence="7">
    <location>
        <begin position="185"/>
        <end position="220"/>
    </location>
</feature>
<accession>A0A4T0WVX0</accession>
<sequence>MSASKILWKEYKAISHPKTGLKQVHVEVSEENIYLWTVYLIVVDPDSLYNGAYLKGQLKFPTNYPYSPPSFKFTPAIYHPNVYMDGRLCISILHTADNEGSDEPSSITWSPAQNVESVLLSILSLLEDPNIGSPANVEASITYKKKKDAYIEKVKADVQRSKDRMPEGVVLPTFEELTTKKIEVEDNDDGWWEENYYDDDEDDEEEEDGDLYEEDNDQDLYEDKSCDETDL</sequence>
<dbReference type="InterPro" id="IPR023313">
    <property type="entry name" value="UBQ-conjugating_AS"/>
</dbReference>
<keyword evidence="10" id="KW-1185">Reference proteome</keyword>
<feature type="region of interest" description="Disordered" evidence="7">
    <location>
        <begin position="182"/>
        <end position="231"/>
    </location>
</feature>
<dbReference type="GO" id="GO:0005524">
    <property type="term" value="F:ATP binding"/>
    <property type="evidence" value="ECO:0007669"/>
    <property type="project" value="UniProtKB-UniRule"/>
</dbReference>
<gene>
    <name evidence="9" type="ORF">CANINC_004664</name>
</gene>
<reference evidence="9 10" key="1">
    <citation type="journal article" date="2019" name="Front. Genet.">
        <title>Whole-Genome Sequencing of the Opportunistic Yeast Pathogen Candida inconspicua Uncovers Its Hybrid Origin.</title>
        <authorList>
            <person name="Mixao V."/>
            <person name="Hansen A.P."/>
            <person name="Saus E."/>
            <person name="Boekhout T."/>
            <person name="Lass-Florl C."/>
            <person name="Gabaldon T."/>
        </authorList>
    </citation>
    <scope>NUCLEOTIDE SEQUENCE [LARGE SCALE GENOMIC DNA]</scope>
    <source>
        <strain evidence="9 10">CBS 180</strain>
    </source>
</reference>
<proteinExistence type="inferred from homology"/>
<dbReference type="EMBL" id="SELW01000657">
    <property type="protein sequence ID" value="TID14993.1"/>
    <property type="molecule type" value="Genomic_DNA"/>
</dbReference>
<feature type="active site" description="Glycyl thioester intermediate" evidence="5">
    <location>
        <position position="89"/>
    </location>
</feature>
<dbReference type="InterPro" id="IPR050113">
    <property type="entry name" value="Ub_conjugating_enzyme"/>
</dbReference>
<organism evidence="9 10">
    <name type="scientific">Pichia inconspicua</name>
    <dbReference type="NCBI Taxonomy" id="52247"/>
    <lineage>
        <taxon>Eukaryota</taxon>
        <taxon>Fungi</taxon>
        <taxon>Dikarya</taxon>
        <taxon>Ascomycota</taxon>
        <taxon>Saccharomycotina</taxon>
        <taxon>Pichiomycetes</taxon>
        <taxon>Pichiales</taxon>
        <taxon>Pichiaceae</taxon>
        <taxon>Pichia</taxon>
    </lineage>
</organism>
<evidence type="ECO:0000256" key="1">
    <source>
        <dbReference type="ARBA" id="ARBA00022679"/>
    </source>
</evidence>
<dbReference type="SMART" id="SM00212">
    <property type="entry name" value="UBCc"/>
    <property type="match status" value="1"/>
</dbReference>
<protein>
    <recommendedName>
        <fullName evidence="8">UBC core domain-containing protein</fullName>
    </recommendedName>
</protein>
<dbReference type="InterPro" id="IPR016135">
    <property type="entry name" value="UBQ-conjugating_enzyme/RWD"/>
</dbReference>
<dbReference type="STRING" id="52247.A0A4T0WVX0"/>